<dbReference type="Proteomes" id="UP001281003">
    <property type="component" value="Unassembled WGS sequence"/>
</dbReference>
<evidence type="ECO:0008006" key="4">
    <source>
        <dbReference type="Google" id="ProtNLM"/>
    </source>
</evidence>
<evidence type="ECO:0000256" key="1">
    <source>
        <dbReference type="SAM" id="SignalP"/>
    </source>
</evidence>
<name>A0AAE0UDA7_SORBR</name>
<protein>
    <recommendedName>
        <fullName evidence="4">Secreted protein</fullName>
    </recommendedName>
</protein>
<gene>
    <name evidence="2" type="ORF">B0T20DRAFT_195541</name>
</gene>
<comment type="caution">
    <text evidence="2">The sequence shown here is derived from an EMBL/GenBank/DDBJ whole genome shotgun (WGS) entry which is preliminary data.</text>
</comment>
<organism evidence="2 3">
    <name type="scientific">Sordaria brevicollis</name>
    <dbReference type="NCBI Taxonomy" id="83679"/>
    <lineage>
        <taxon>Eukaryota</taxon>
        <taxon>Fungi</taxon>
        <taxon>Dikarya</taxon>
        <taxon>Ascomycota</taxon>
        <taxon>Pezizomycotina</taxon>
        <taxon>Sordariomycetes</taxon>
        <taxon>Sordariomycetidae</taxon>
        <taxon>Sordariales</taxon>
        <taxon>Sordariaceae</taxon>
        <taxon>Sordaria</taxon>
    </lineage>
</organism>
<evidence type="ECO:0000313" key="3">
    <source>
        <dbReference type="Proteomes" id="UP001281003"/>
    </source>
</evidence>
<keyword evidence="1" id="KW-0732">Signal</keyword>
<sequence>MDLCPTRLLVFLGTVVDAGGGRPMSNSGWACPELVCRPFRLLQRRSFSGIFCCDRVETTGRPPIRSTVSRVERPRGCFVEEYLAAVIPASGYVPSL</sequence>
<accession>A0AAE0UDA7</accession>
<reference evidence="2" key="2">
    <citation type="submission" date="2023-07" db="EMBL/GenBank/DDBJ databases">
        <authorList>
            <consortium name="Lawrence Berkeley National Laboratory"/>
            <person name="Haridas S."/>
            <person name="Hensen N."/>
            <person name="Bonometti L."/>
            <person name="Westerberg I."/>
            <person name="Brannstrom I.O."/>
            <person name="Guillou S."/>
            <person name="Cros-Aarteil S."/>
            <person name="Calhoun S."/>
            <person name="Kuo A."/>
            <person name="Mondo S."/>
            <person name="Pangilinan J."/>
            <person name="Riley R."/>
            <person name="LaButti K."/>
            <person name="Andreopoulos B."/>
            <person name="Lipzen A."/>
            <person name="Chen C."/>
            <person name="Yanf M."/>
            <person name="Daum C."/>
            <person name="Ng V."/>
            <person name="Clum A."/>
            <person name="Steindorff A."/>
            <person name="Ohm R."/>
            <person name="Martin F."/>
            <person name="Silar P."/>
            <person name="Natvig D."/>
            <person name="Lalanne C."/>
            <person name="Gautier V."/>
            <person name="Ament-velasquez S.L."/>
            <person name="Kruys A."/>
            <person name="Hutchinson M.I."/>
            <person name="Powell A.J."/>
            <person name="Barry K."/>
            <person name="Miller A.N."/>
            <person name="Grigoriev I.V."/>
            <person name="Debuchy R."/>
            <person name="Gladieux P."/>
            <person name="Thoren M.H."/>
            <person name="Johannesson H."/>
        </authorList>
    </citation>
    <scope>NUCLEOTIDE SEQUENCE</scope>
    <source>
        <strain evidence="2">FGSC 1904</strain>
    </source>
</reference>
<evidence type="ECO:0000313" key="2">
    <source>
        <dbReference type="EMBL" id="KAK3399249.1"/>
    </source>
</evidence>
<proteinExistence type="predicted"/>
<feature type="signal peptide" evidence="1">
    <location>
        <begin position="1"/>
        <end position="20"/>
    </location>
</feature>
<dbReference type="EMBL" id="JAUTDP010000005">
    <property type="protein sequence ID" value="KAK3399249.1"/>
    <property type="molecule type" value="Genomic_DNA"/>
</dbReference>
<keyword evidence="3" id="KW-1185">Reference proteome</keyword>
<reference evidence="2" key="1">
    <citation type="journal article" date="2023" name="Mol. Phylogenet. Evol.">
        <title>Genome-scale phylogeny and comparative genomics of the fungal order Sordariales.</title>
        <authorList>
            <person name="Hensen N."/>
            <person name="Bonometti L."/>
            <person name="Westerberg I."/>
            <person name="Brannstrom I.O."/>
            <person name="Guillou S."/>
            <person name="Cros-Aarteil S."/>
            <person name="Calhoun S."/>
            <person name="Haridas S."/>
            <person name="Kuo A."/>
            <person name="Mondo S."/>
            <person name="Pangilinan J."/>
            <person name="Riley R."/>
            <person name="LaButti K."/>
            <person name="Andreopoulos B."/>
            <person name="Lipzen A."/>
            <person name="Chen C."/>
            <person name="Yan M."/>
            <person name="Daum C."/>
            <person name="Ng V."/>
            <person name="Clum A."/>
            <person name="Steindorff A."/>
            <person name="Ohm R.A."/>
            <person name="Martin F."/>
            <person name="Silar P."/>
            <person name="Natvig D.O."/>
            <person name="Lalanne C."/>
            <person name="Gautier V."/>
            <person name="Ament-Velasquez S.L."/>
            <person name="Kruys A."/>
            <person name="Hutchinson M.I."/>
            <person name="Powell A.J."/>
            <person name="Barry K."/>
            <person name="Miller A.N."/>
            <person name="Grigoriev I.V."/>
            <person name="Debuchy R."/>
            <person name="Gladieux P."/>
            <person name="Hiltunen Thoren M."/>
            <person name="Johannesson H."/>
        </authorList>
    </citation>
    <scope>NUCLEOTIDE SEQUENCE</scope>
    <source>
        <strain evidence="2">FGSC 1904</strain>
    </source>
</reference>
<feature type="chain" id="PRO_5042168030" description="Secreted protein" evidence="1">
    <location>
        <begin position="21"/>
        <end position="96"/>
    </location>
</feature>
<dbReference type="AlphaFoldDB" id="A0AAE0UDA7"/>